<organism evidence="2 3">
    <name type="scientific">Gigaspora margarita</name>
    <dbReference type="NCBI Taxonomy" id="4874"/>
    <lineage>
        <taxon>Eukaryota</taxon>
        <taxon>Fungi</taxon>
        <taxon>Fungi incertae sedis</taxon>
        <taxon>Mucoromycota</taxon>
        <taxon>Glomeromycotina</taxon>
        <taxon>Glomeromycetes</taxon>
        <taxon>Diversisporales</taxon>
        <taxon>Gigasporaceae</taxon>
        <taxon>Gigaspora</taxon>
    </lineage>
</organism>
<dbReference type="Proteomes" id="UP000789901">
    <property type="component" value="Unassembled WGS sequence"/>
</dbReference>
<comment type="caution">
    <text evidence="2">The sequence shown here is derived from an EMBL/GenBank/DDBJ whole genome shotgun (WGS) entry which is preliminary data.</text>
</comment>
<accession>A0ABN7WU93</accession>
<proteinExistence type="predicted"/>
<protein>
    <submittedName>
        <fullName evidence="2">33450_t:CDS:1</fullName>
    </submittedName>
</protein>
<evidence type="ECO:0000256" key="1">
    <source>
        <dbReference type="SAM" id="MobiDB-lite"/>
    </source>
</evidence>
<evidence type="ECO:0000313" key="2">
    <source>
        <dbReference type="EMBL" id="CAG8839561.1"/>
    </source>
</evidence>
<name>A0ABN7WU93_GIGMA</name>
<gene>
    <name evidence="2" type="ORF">GMARGA_LOCUS34504</name>
</gene>
<feature type="region of interest" description="Disordered" evidence="1">
    <location>
        <begin position="199"/>
        <end position="231"/>
    </location>
</feature>
<feature type="non-terminal residue" evidence="2">
    <location>
        <position position="1"/>
    </location>
</feature>
<keyword evidence="3" id="KW-1185">Reference proteome</keyword>
<reference evidence="2 3" key="1">
    <citation type="submission" date="2021-06" db="EMBL/GenBank/DDBJ databases">
        <authorList>
            <person name="Kallberg Y."/>
            <person name="Tangrot J."/>
            <person name="Rosling A."/>
        </authorList>
    </citation>
    <scope>NUCLEOTIDE SEQUENCE [LARGE SCALE GENOMIC DNA]</scope>
    <source>
        <strain evidence="2 3">120-4 pot B 10/14</strain>
    </source>
</reference>
<dbReference type="EMBL" id="CAJVQB010060698">
    <property type="protein sequence ID" value="CAG8839561.1"/>
    <property type="molecule type" value="Genomic_DNA"/>
</dbReference>
<sequence>DDIPDFLVKLRLYLQNQGVNPADNVAGPPTGREVAMGYLRGYITIDELYRKILRIGKRANYRPEELRRKFLDALLLPALEKAEDIGEHLLLDELAKKLYEIELCQIARQKRDRIPDPLIKEGNYMDPLTQDPNFHKYLEQAKALFKKPQQQNYSVRMDRIESKVDEIGVPEPNKNQFRIKLHGKTYVIPIYSKALVAKKPPKEEQNQVSTDFSDNSEKDLKKSTKILKSAF</sequence>
<evidence type="ECO:0000313" key="3">
    <source>
        <dbReference type="Proteomes" id="UP000789901"/>
    </source>
</evidence>